<keyword evidence="1" id="KW-0732">Signal</keyword>
<proteinExistence type="evidence at transcript level"/>
<evidence type="ECO:0000256" key="1">
    <source>
        <dbReference type="SAM" id="SignalP"/>
    </source>
</evidence>
<feature type="signal peptide" evidence="1">
    <location>
        <begin position="1"/>
        <end position="19"/>
    </location>
</feature>
<feature type="chain" id="PRO_5001521276" evidence="1">
    <location>
        <begin position="20"/>
        <end position="101"/>
    </location>
</feature>
<reference evidence="2" key="1">
    <citation type="submission" date="2014-03" db="EMBL/GenBank/DDBJ databases">
        <title>The sialotranscriptome of Amblyomma triste, Amblyomma parvum and Amblyomma cajennense ticks, uncovered by 454-based RNA-seq.</title>
        <authorList>
            <person name="Garcia G.R."/>
            <person name="Gardinassi L.G."/>
            <person name="Ribeiro J.M."/>
            <person name="Anatriello E."/>
            <person name="Ferreira B.R."/>
            <person name="Moreira H.N."/>
            <person name="Mafra C."/>
            <person name="Olegario M.M."/>
            <person name="Szabo P.J."/>
            <person name="Miranda-Santos I.K."/>
            <person name="Maruyama S.R."/>
        </authorList>
    </citation>
    <scope>NUCLEOTIDE SEQUENCE</scope>
    <source>
        <strain evidence="2">Uberlandia</strain>
        <tissue evidence="2">Salivary glands</tissue>
    </source>
</reference>
<dbReference type="AlphaFoldDB" id="A0A023FSR6"/>
<sequence>MKVLLVCALVVAGAFIVKANHELCALNDDQISELVKCMGDHLSAEIKGKARELIQKHGNNVAEILKKQCDANVDFAEKLKSIATPEEAEAVKKAYGECKQG</sequence>
<name>A0A023FSR6_AMBCJ</name>
<dbReference type="EMBL" id="GBBK01000772">
    <property type="protein sequence ID" value="JAC23710.1"/>
    <property type="molecule type" value="mRNA"/>
</dbReference>
<organism evidence="2">
    <name type="scientific">Amblyomma cajennense</name>
    <name type="common">Cayenne tick</name>
    <name type="synonym">Acarus cajennensis</name>
    <dbReference type="NCBI Taxonomy" id="34607"/>
    <lineage>
        <taxon>Eukaryota</taxon>
        <taxon>Metazoa</taxon>
        <taxon>Ecdysozoa</taxon>
        <taxon>Arthropoda</taxon>
        <taxon>Chelicerata</taxon>
        <taxon>Arachnida</taxon>
        <taxon>Acari</taxon>
        <taxon>Parasitiformes</taxon>
        <taxon>Ixodida</taxon>
        <taxon>Ixodoidea</taxon>
        <taxon>Ixodidae</taxon>
        <taxon>Amblyomminae</taxon>
        <taxon>Amblyomma</taxon>
    </lineage>
</organism>
<dbReference type="Gene3D" id="1.10.150.440">
    <property type="match status" value="1"/>
</dbReference>
<protein>
    <submittedName>
        <fullName evidence="2">Putative antimicrobial peptide microplusin</fullName>
    </submittedName>
</protein>
<evidence type="ECO:0000313" key="2">
    <source>
        <dbReference type="EMBL" id="JAC23710.1"/>
    </source>
</evidence>
<accession>A0A023FSR6</accession>